<proteinExistence type="predicted"/>
<comment type="caution">
    <text evidence="3">The sequence shown here is derived from an EMBL/GenBank/DDBJ whole genome shotgun (WGS) entry which is preliminary data.</text>
</comment>
<accession>A0AAN8NFY3</accession>
<keyword evidence="4" id="KW-1185">Reference proteome</keyword>
<sequence length="527" mass="59994">MGLLRFVTKGISKVSSSLQGRCDVNPSDRSSVRETPGESIASALVNSTTSSNVVKIDAPEEYQPAVLSKTPNEYQPSGPSESMTQNINTLSTNTTGKAESKQEFNPENKQEIAQIILQNKRKYICASCELDPKILDIVNSNKMASCFFCNSNEETQKLLNQVKKHERDISGLGKMVKDKNKQIEALQKDLKRKEDEASRLKETVKAQTRELGSLETGYAKLKADYQKNENEIRKLQKTESAMRRQGDVLMDEQAKTLILDILRTKIKAICRIYLKDIRWRNVLATVNEQQLKSILGSIFSPSWHPASWPLIRDHPNISTQTLVTALLSCTISKIYFQNPFFRCGDARDTLSKIYDASLLKYPEASVIWRAKTTTLLKDISYDKGVTTTTTSDIIVKRIFNSIETLIQTENLREGKYMNDLENKIFDLVHSSIDLATDWHSREFHFEVISYEWLYYMKFDVYSEETSKYATPFPASRKLEGGKLYGILAVISPGFIRYLKGEGETEFKEIVWEKASVLLSENPVNNYK</sequence>
<organism evidence="3 4">
    <name type="scientific">Arthrobotrys conoides</name>
    <dbReference type="NCBI Taxonomy" id="74498"/>
    <lineage>
        <taxon>Eukaryota</taxon>
        <taxon>Fungi</taxon>
        <taxon>Dikarya</taxon>
        <taxon>Ascomycota</taxon>
        <taxon>Pezizomycotina</taxon>
        <taxon>Orbiliomycetes</taxon>
        <taxon>Orbiliales</taxon>
        <taxon>Orbiliaceae</taxon>
        <taxon>Arthrobotrys</taxon>
    </lineage>
</organism>
<dbReference type="Proteomes" id="UP001307849">
    <property type="component" value="Unassembled WGS sequence"/>
</dbReference>
<protein>
    <submittedName>
        <fullName evidence="3">Uncharacterized protein</fullName>
    </submittedName>
</protein>
<keyword evidence="1" id="KW-0175">Coiled coil</keyword>
<evidence type="ECO:0000313" key="4">
    <source>
        <dbReference type="Proteomes" id="UP001307849"/>
    </source>
</evidence>
<evidence type="ECO:0000256" key="1">
    <source>
        <dbReference type="SAM" id="Coils"/>
    </source>
</evidence>
<reference evidence="3 4" key="1">
    <citation type="submission" date="2019-10" db="EMBL/GenBank/DDBJ databases">
        <authorList>
            <person name="Palmer J.M."/>
        </authorList>
    </citation>
    <scope>NUCLEOTIDE SEQUENCE [LARGE SCALE GENOMIC DNA]</scope>
    <source>
        <strain evidence="3 4">TWF506</strain>
    </source>
</reference>
<feature type="coiled-coil region" evidence="1">
    <location>
        <begin position="176"/>
        <end position="245"/>
    </location>
</feature>
<evidence type="ECO:0000313" key="3">
    <source>
        <dbReference type="EMBL" id="KAK6510615.1"/>
    </source>
</evidence>
<gene>
    <name evidence="3" type="ORF">TWF506_009718</name>
</gene>
<feature type="region of interest" description="Disordered" evidence="2">
    <location>
        <begin position="18"/>
        <end position="39"/>
    </location>
</feature>
<name>A0AAN8NFY3_9PEZI</name>
<dbReference type="AlphaFoldDB" id="A0AAN8NFY3"/>
<dbReference type="EMBL" id="JAVHJM010000007">
    <property type="protein sequence ID" value="KAK6510615.1"/>
    <property type="molecule type" value="Genomic_DNA"/>
</dbReference>
<evidence type="ECO:0000256" key="2">
    <source>
        <dbReference type="SAM" id="MobiDB-lite"/>
    </source>
</evidence>